<protein>
    <recommendedName>
        <fullName evidence="6">Methylamine utilisation protein MauE domain-containing protein</fullName>
    </recommendedName>
</protein>
<dbReference type="AlphaFoldDB" id="A0A077MCP4"/>
<feature type="transmembrane region" description="Helical" evidence="5">
    <location>
        <begin position="46"/>
        <end position="66"/>
    </location>
</feature>
<evidence type="ECO:0000256" key="4">
    <source>
        <dbReference type="ARBA" id="ARBA00023136"/>
    </source>
</evidence>
<evidence type="ECO:0000256" key="3">
    <source>
        <dbReference type="ARBA" id="ARBA00022989"/>
    </source>
</evidence>
<proteinExistence type="predicted"/>
<keyword evidence="2 5" id="KW-0812">Transmembrane</keyword>
<evidence type="ECO:0000313" key="7">
    <source>
        <dbReference type="EMBL" id="CCI55081.1"/>
    </source>
</evidence>
<dbReference type="InterPro" id="IPR036249">
    <property type="entry name" value="Thioredoxin-like_sf"/>
</dbReference>
<dbReference type="OrthoDB" id="5006039at2"/>
<comment type="subcellular location">
    <subcellularLocation>
        <location evidence="1">Membrane</location>
        <topology evidence="1">Multi-pass membrane protein</topology>
    </subcellularLocation>
</comment>
<dbReference type="Proteomes" id="UP000035720">
    <property type="component" value="Unassembled WGS sequence"/>
</dbReference>
<evidence type="ECO:0000259" key="6">
    <source>
        <dbReference type="Pfam" id="PF07291"/>
    </source>
</evidence>
<evidence type="ECO:0000256" key="5">
    <source>
        <dbReference type="SAM" id="Phobius"/>
    </source>
</evidence>
<dbReference type="EMBL" id="CAJC01000215">
    <property type="protein sequence ID" value="CCI55081.1"/>
    <property type="molecule type" value="Genomic_DNA"/>
</dbReference>
<feature type="transmembrane region" description="Helical" evidence="5">
    <location>
        <begin position="152"/>
        <end position="170"/>
    </location>
</feature>
<dbReference type="GO" id="GO:0016020">
    <property type="term" value="C:membrane"/>
    <property type="evidence" value="ECO:0007669"/>
    <property type="project" value="UniProtKB-SubCell"/>
</dbReference>
<keyword evidence="4 5" id="KW-0472">Membrane</keyword>
<keyword evidence="3 5" id="KW-1133">Transmembrane helix</keyword>
<dbReference type="STRING" id="1193518.BN13_990004"/>
<dbReference type="RefSeq" id="WP_048547854.1">
    <property type="nucleotide sequence ID" value="NZ_HF571038.1"/>
</dbReference>
<dbReference type="Gene3D" id="3.40.30.10">
    <property type="entry name" value="Glutaredoxin"/>
    <property type="match status" value="1"/>
</dbReference>
<feature type="transmembrane region" description="Helical" evidence="5">
    <location>
        <begin position="71"/>
        <end position="90"/>
    </location>
</feature>
<sequence>MSSPLILATLLTAAVLLLSGVAKLREPQATRDAFSSLRLPGALARLGAPAVLPWAELALAAGLLLLPGAPAVVVAVIVVLLMLTYAAIIARALGFPEPVDCSCFGTLGAGRVTRLTLTRNILLVMTSGLATLDLARADGSVVQRLVGADRHTWGWLGMSAIAAVLAAIIFDRGGDADTVEHEFDGDDEYVRLPIPYGSLEKPDGQMVSLKTMVTTQARLLAFLNESCGPCVRAQTFLAPFAEANPEVGVVGIYREWANRDAIPQDVDWYIDNEGSLMQAFGVHGTPAAILLGADGLTAGGPVRGEEAIQQFLDDIAAELAEQRAAAVEVS</sequence>
<dbReference type="GO" id="GO:0030416">
    <property type="term" value="P:methylamine metabolic process"/>
    <property type="evidence" value="ECO:0007669"/>
    <property type="project" value="InterPro"/>
</dbReference>
<organism evidence="7 8">
    <name type="scientific">Nostocoides jenkinsii Ben 74</name>
    <dbReference type="NCBI Taxonomy" id="1193518"/>
    <lineage>
        <taxon>Bacteria</taxon>
        <taxon>Bacillati</taxon>
        <taxon>Actinomycetota</taxon>
        <taxon>Actinomycetes</taxon>
        <taxon>Micrococcales</taxon>
        <taxon>Intrasporangiaceae</taxon>
        <taxon>Nostocoides</taxon>
    </lineage>
</organism>
<dbReference type="SUPFAM" id="SSF52833">
    <property type="entry name" value="Thioredoxin-like"/>
    <property type="match status" value="1"/>
</dbReference>
<name>A0A077MCP4_9MICO</name>
<accession>A0A077MCP4</accession>
<dbReference type="UniPathway" id="UPA00895"/>
<reference evidence="7 8" key="1">
    <citation type="journal article" date="2013" name="ISME J.">
        <title>A metabolic model for members of the genus Tetrasphaera involved in enhanced biological phosphorus removal.</title>
        <authorList>
            <person name="Kristiansen R."/>
            <person name="Nguyen H.T.T."/>
            <person name="Saunders A.M."/>
            <person name="Nielsen J.L."/>
            <person name="Wimmer R."/>
            <person name="Le V.Q."/>
            <person name="McIlroy S.J."/>
            <person name="Petrovski S."/>
            <person name="Seviour R.J."/>
            <person name="Calteau A."/>
            <person name="Nielsen K.L."/>
            <person name="Nielsen P.H."/>
        </authorList>
    </citation>
    <scope>NUCLEOTIDE SEQUENCE [LARGE SCALE GENOMIC DNA]</scope>
    <source>
        <strain evidence="7 8">Ben 74</strain>
    </source>
</reference>
<comment type="caution">
    <text evidence="7">The sequence shown here is derived from an EMBL/GenBank/DDBJ whole genome shotgun (WGS) entry which is preliminary data.</text>
</comment>
<gene>
    <name evidence="7" type="ORF">BN13_990004</name>
</gene>
<dbReference type="InterPro" id="IPR009908">
    <property type="entry name" value="Methylamine_util_MauE"/>
</dbReference>
<feature type="domain" description="Methylamine utilisation protein MauE" evidence="6">
    <location>
        <begin position="5"/>
        <end position="131"/>
    </location>
</feature>
<evidence type="ECO:0000256" key="2">
    <source>
        <dbReference type="ARBA" id="ARBA00022692"/>
    </source>
</evidence>
<evidence type="ECO:0000313" key="8">
    <source>
        <dbReference type="Proteomes" id="UP000035720"/>
    </source>
</evidence>
<evidence type="ECO:0000256" key="1">
    <source>
        <dbReference type="ARBA" id="ARBA00004141"/>
    </source>
</evidence>
<keyword evidence="8" id="KW-1185">Reference proteome</keyword>
<dbReference type="Pfam" id="PF07291">
    <property type="entry name" value="MauE"/>
    <property type="match status" value="1"/>
</dbReference>